<gene>
    <name evidence="4" type="ORF">G3576_29575</name>
</gene>
<dbReference type="Gene3D" id="1.10.10.10">
    <property type="entry name" value="Winged helix-like DNA-binding domain superfamily/Winged helix DNA-binding domain"/>
    <property type="match status" value="1"/>
</dbReference>
<dbReference type="EMBL" id="JAAIKB010000026">
    <property type="protein sequence ID" value="NGM24178.1"/>
    <property type="molecule type" value="Genomic_DNA"/>
</dbReference>
<evidence type="ECO:0000313" key="5">
    <source>
        <dbReference type="Proteomes" id="UP000475385"/>
    </source>
</evidence>
<dbReference type="InterPro" id="IPR027417">
    <property type="entry name" value="P-loop_NTPase"/>
</dbReference>
<dbReference type="PRINTS" id="PR00364">
    <property type="entry name" value="DISEASERSIST"/>
</dbReference>
<dbReference type="SMART" id="SM00382">
    <property type="entry name" value="AAA"/>
    <property type="match status" value="1"/>
</dbReference>
<comment type="caution">
    <text evidence="4">The sequence shown here is derived from an EMBL/GenBank/DDBJ whole genome shotgun (WGS) entry which is preliminary data.</text>
</comment>
<dbReference type="GO" id="GO:0003677">
    <property type="term" value="F:DNA binding"/>
    <property type="evidence" value="ECO:0007669"/>
    <property type="project" value="UniProtKB-UniRule"/>
</dbReference>
<accession>A0A6M1LUN5</accession>
<dbReference type="InterPro" id="IPR011990">
    <property type="entry name" value="TPR-like_helical_dom_sf"/>
</dbReference>
<dbReference type="GO" id="GO:0000160">
    <property type="term" value="P:phosphorelay signal transduction system"/>
    <property type="evidence" value="ECO:0007669"/>
    <property type="project" value="InterPro"/>
</dbReference>
<dbReference type="GO" id="GO:0016887">
    <property type="term" value="F:ATP hydrolysis activity"/>
    <property type="evidence" value="ECO:0007669"/>
    <property type="project" value="InterPro"/>
</dbReference>
<dbReference type="InterPro" id="IPR058852">
    <property type="entry name" value="HTH_77"/>
</dbReference>
<dbReference type="InterPro" id="IPR016032">
    <property type="entry name" value="Sig_transdc_resp-reg_C-effctor"/>
</dbReference>
<keyword evidence="1 2" id="KW-0238">DNA-binding</keyword>
<dbReference type="InterPro" id="IPR001867">
    <property type="entry name" value="OmpR/PhoB-type_DNA-bd"/>
</dbReference>
<dbReference type="SUPFAM" id="SSF48452">
    <property type="entry name" value="TPR-like"/>
    <property type="match status" value="1"/>
</dbReference>
<evidence type="ECO:0000313" key="4">
    <source>
        <dbReference type="EMBL" id="NGM24178.1"/>
    </source>
</evidence>
<proteinExistence type="predicted"/>
<dbReference type="InterPro" id="IPR036388">
    <property type="entry name" value="WH-like_DNA-bd_sf"/>
</dbReference>
<protein>
    <submittedName>
        <fullName evidence="4">Helix-turn-helix transcriptional regulator</fullName>
    </submittedName>
</protein>
<evidence type="ECO:0000256" key="2">
    <source>
        <dbReference type="PROSITE-ProRule" id="PRU01091"/>
    </source>
</evidence>
<reference evidence="4 5" key="1">
    <citation type="submission" date="2020-03" db="EMBL/GenBank/DDBJ databases">
        <title>Roseomonas stagni sp. nov., isolated from pond water in Japan.</title>
        <authorList>
            <person name="Furuhata K."/>
            <person name="Miyamoto H."/>
            <person name="Goto K."/>
        </authorList>
    </citation>
    <scope>NUCLEOTIDE SEQUENCE [LARGE SCALE GENOMIC DNA]</scope>
    <source>
        <strain evidence="4 5">PeD5</strain>
    </source>
</reference>
<keyword evidence="5" id="KW-1185">Reference proteome</keyword>
<evidence type="ECO:0000256" key="1">
    <source>
        <dbReference type="ARBA" id="ARBA00023125"/>
    </source>
</evidence>
<feature type="domain" description="OmpR/PhoB-type" evidence="3">
    <location>
        <begin position="11"/>
        <end position="109"/>
    </location>
</feature>
<dbReference type="Pfam" id="PF13401">
    <property type="entry name" value="AAA_22"/>
    <property type="match status" value="1"/>
</dbReference>
<dbReference type="PANTHER" id="PTHR47691">
    <property type="entry name" value="REGULATOR-RELATED"/>
    <property type="match status" value="1"/>
</dbReference>
<name>A0A6M1LUN5_9PROT</name>
<dbReference type="AlphaFoldDB" id="A0A6M1LUN5"/>
<sequence length="935" mass="100746">MVLMADLVTTAPIWTFGTFRLDMQQQALFDGQRRVRLGGRAFDILRALVEQSGELMTRDALEARVWPGVFVDDSTLRVHVAALRKVLGADDAERRYIVNVPGRGYVFAAPVQRIDGPGAALPAPRPAESRLPPTLVRMLGREDTLRDLAAQMAQRRFMTIVGPGGMGKTTLAVAVAEALSERHGQDARFVDLAPLSDPAHLATAIAGTLDVPLPSGEARDLVAALRGRSLLLVIDNCEHLVDAAATLAETLLAGLPGLRLLATSREPLRASGEWVHRLSPLALPLAGPLTMAEAMRHAAVQLFHERAAACMDGFAPGDAEAPLIAAICRRLEGIPLAIELAAPRVEFLGLAGLAEGLDDSLSSLAAGRRTALPRHRTLRGTLDWSHALLEPAEQALLRRLAVFRGSFTLAAAHDVAGGPQANRGDTMEGLASLAAKSLLSVDISGEVPRYRLLAMTRAYAAEKLAATAEEPEVAARHARLCLATLVGAERDWEVLERSAWLDRHAAWIDDVRAALDRCFAPNGALETGIALAAASAPLWFALSLGQEFRARAEEALARLPHTALRGSEVELTLCLSAGAAIFNTRGPTPEMATLSARALALAESLGSTLHQLRALWALARERYVQGDYHGALGFCERFAAVTDACGDIPETLVRDRMMGLGLHLVGRQAEARRYAARTLGHPAEAFRNTHKSFHEYDNRVAARSHLSRILWIQGEPDAAAAMAAEGVEQAQSLGYPPPLCYLLSFAACPIAFWNGDFSAAADYVSLLLDQSANLSFGYWEGWRRLHGQVLDFARADADTRPRIAMQLRSLPLGALQADLLGTFDPLLASPLALRRAAEHGDTWCGPEILRGEALALLQRGDGAAAAETLHRALELTRRQCALGWELRVATSLAEHDLPGERRRAALDRLEAVRARFKQGVATADLRHADALLAAP</sequence>
<dbReference type="SUPFAM" id="SSF52540">
    <property type="entry name" value="P-loop containing nucleoside triphosphate hydrolases"/>
    <property type="match status" value="1"/>
</dbReference>
<dbReference type="PROSITE" id="PS51755">
    <property type="entry name" value="OMPR_PHOB"/>
    <property type="match status" value="1"/>
</dbReference>
<dbReference type="SMART" id="SM00862">
    <property type="entry name" value="Trans_reg_C"/>
    <property type="match status" value="1"/>
</dbReference>
<evidence type="ECO:0000259" key="3">
    <source>
        <dbReference type="PROSITE" id="PS51755"/>
    </source>
</evidence>
<dbReference type="GO" id="GO:0006355">
    <property type="term" value="P:regulation of DNA-templated transcription"/>
    <property type="evidence" value="ECO:0007669"/>
    <property type="project" value="InterPro"/>
</dbReference>
<dbReference type="InterPro" id="IPR003593">
    <property type="entry name" value="AAA+_ATPase"/>
</dbReference>
<dbReference type="Pfam" id="PF25872">
    <property type="entry name" value="HTH_77"/>
    <property type="match status" value="1"/>
</dbReference>
<dbReference type="CDD" id="cd00383">
    <property type="entry name" value="trans_reg_C"/>
    <property type="match status" value="1"/>
</dbReference>
<dbReference type="RefSeq" id="WP_164698090.1">
    <property type="nucleotide sequence ID" value="NZ_JAAIKB010000026.1"/>
</dbReference>
<feature type="DNA-binding region" description="OmpR/PhoB-type" evidence="2">
    <location>
        <begin position="11"/>
        <end position="109"/>
    </location>
</feature>
<dbReference type="SUPFAM" id="SSF46894">
    <property type="entry name" value="C-terminal effector domain of the bipartite response regulators"/>
    <property type="match status" value="1"/>
</dbReference>
<organism evidence="4 5">
    <name type="scientific">Falsiroseomonas algicola</name>
    <dbReference type="NCBI Taxonomy" id="2716930"/>
    <lineage>
        <taxon>Bacteria</taxon>
        <taxon>Pseudomonadati</taxon>
        <taxon>Pseudomonadota</taxon>
        <taxon>Alphaproteobacteria</taxon>
        <taxon>Acetobacterales</taxon>
        <taxon>Roseomonadaceae</taxon>
        <taxon>Falsiroseomonas</taxon>
    </lineage>
</organism>
<dbReference type="InterPro" id="IPR049945">
    <property type="entry name" value="AAA_22"/>
</dbReference>
<dbReference type="Pfam" id="PF00486">
    <property type="entry name" value="Trans_reg_C"/>
    <property type="match status" value="1"/>
</dbReference>
<dbReference type="Gene3D" id="3.40.50.300">
    <property type="entry name" value="P-loop containing nucleotide triphosphate hydrolases"/>
    <property type="match status" value="1"/>
</dbReference>
<dbReference type="Proteomes" id="UP000475385">
    <property type="component" value="Unassembled WGS sequence"/>
</dbReference>
<dbReference type="PANTHER" id="PTHR47691:SF3">
    <property type="entry name" value="HTH-TYPE TRANSCRIPTIONAL REGULATOR RV0890C-RELATED"/>
    <property type="match status" value="1"/>
</dbReference>